<dbReference type="InterPro" id="IPR012878">
    <property type="entry name" value="Beta-AFase-like_GH127_cat"/>
</dbReference>
<evidence type="ECO:0000313" key="4">
    <source>
        <dbReference type="Proteomes" id="UP000008229"/>
    </source>
</evidence>
<proteinExistence type="predicted"/>
<name>D3F384_CONWI</name>
<dbReference type="KEGG" id="cwo:Cwoe_1938"/>
<organism evidence="3 4">
    <name type="scientific">Conexibacter woesei (strain DSM 14684 / CCUG 47730 / CIP 108061 / JCM 11494 / NBRC 100937 / ID131577)</name>
    <dbReference type="NCBI Taxonomy" id="469383"/>
    <lineage>
        <taxon>Bacteria</taxon>
        <taxon>Bacillati</taxon>
        <taxon>Actinomycetota</taxon>
        <taxon>Thermoleophilia</taxon>
        <taxon>Solirubrobacterales</taxon>
        <taxon>Conexibacteraceae</taxon>
        <taxon>Conexibacter</taxon>
    </lineage>
</organism>
<evidence type="ECO:0008006" key="5">
    <source>
        <dbReference type="Google" id="ProtNLM"/>
    </source>
</evidence>
<dbReference type="AlphaFoldDB" id="D3F384"/>
<feature type="domain" description="Non-reducing end beta-L-arabinofuranosidase-like GH127 middle" evidence="2">
    <location>
        <begin position="399"/>
        <end position="494"/>
    </location>
</feature>
<dbReference type="Pfam" id="PF07944">
    <property type="entry name" value="Beta-AFase-like_GH127_cat"/>
    <property type="match status" value="1"/>
</dbReference>
<reference evidence="4" key="2">
    <citation type="submission" date="2010-01" db="EMBL/GenBank/DDBJ databases">
        <title>The complete genome of Conexibacter woesei DSM 14684.</title>
        <authorList>
            <consortium name="US DOE Joint Genome Institute (JGI-PGF)"/>
            <person name="Lucas S."/>
            <person name="Copeland A."/>
            <person name="Lapidus A."/>
            <person name="Glavina del Rio T."/>
            <person name="Dalin E."/>
            <person name="Tice H."/>
            <person name="Bruce D."/>
            <person name="Goodwin L."/>
            <person name="Pitluck S."/>
            <person name="Kyrpides N."/>
            <person name="Mavromatis K."/>
            <person name="Ivanova N."/>
            <person name="Mikhailova N."/>
            <person name="Chertkov O."/>
            <person name="Brettin T."/>
            <person name="Detter J.C."/>
            <person name="Han C."/>
            <person name="Larimer F."/>
            <person name="Land M."/>
            <person name="Hauser L."/>
            <person name="Markowitz V."/>
            <person name="Cheng J.-F."/>
            <person name="Hugenholtz P."/>
            <person name="Woyke T."/>
            <person name="Wu D."/>
            <person name="Pukall R."/>
            <person name="Steenblock K."/>
            <person name="Schneider S."/>
            <person name="Klenk H.-P."/>
            <person name="Eisen J.A."/>
        </authorList>
    </citation>
    <scope>NUCLEOTIDE SEQUENCE [LARGE SCALE GENOMIC DNA]</scope>
    <source>
        <strain evidence="4">DSM 14684 / CIP 108061 / JCM 11494 / NBRC 100937 / ID131577</strain>
    </source>
</reference>
<dbReference type="Pfam" id="PF20736">
    <property type="entry name" value="Glyco_hydro127M"/>
    <property type="match status" value="1"/>
</dbReference>
<sequence length="711" mass="79108">MRDSATSASSGRKILTAMNYQGVELGDCRQRRQLEEACATFAGVSNDALLYPFRIRKGSWAPGIPLRGWYGEGLFNNLGQFFTLYARLYAATGEHRFAEKALALLDGWEETIEEDGGFLSSHFAGTVEYSYDKLVCGLLDLHEYVGSERALPVLERVSRWMQRHGGSSKPYAWSGMGPLEWYTLPEYLLRAYAVTSDPLYRELANAYRYDEFYDALLERDVGALMRRADEARNFYQAHSHANTLNSAAAVYETTGDPRYLDVLTAGYELLRESQTFATGMFGPLEAFMKPRQRVEVLHSEEGHAEVACPSWAMMRLVRHLIELTGEAQFGDWMELNVYNGIGSAPPTRADGRATQYFADYGLDRATKTWGVEWSCCSTTSGINMAEYVNQIYYAGPDALHVCLYLPSSVTCEIDGATLWLTQRTAYPVDERVAFDVRVERPLRGTIAFRVPAWTAGEPRLTLDGEPVEHVVRDGWATVERTWEDGDAIELTLPMELAVLPVEPATDAGPVALRYGPVVLVAPQDERSRRLSLGDVAAVASSLRRTDAARLAFEGRAADGSVVALVPYYELEPGAPYAMHFDDDGDRRSHAQLAYEPADAWEQVDREQYLLRRRRRYAVSAVPGASFSAAFEGTGVLWCGYRSVHAGWADVFLDGELVERVTQLGHSDLQPSLWCRTGLAPGPHVLRVVVAGERPPGARGDEVNVGHLRVLS</sequence>
<dbReference type="Proteomes" id="UP000008229">
    <property type="component" value="Chromosome"/>
</dbReference>
<accession>D3F384</accession>
<evidence type="ECO:0000259" key="1">
    <source>
        <dbReference type="Pfam" id="PF07944"/>
    </source>
</evidence>
<dbReference type="InterPro" id="IPR049046">
    <property type="entry name" value="Beta-AFase-like_GH127_middle"/>
</dbReference>
<reference evidence="3 4" key="1">
    <citation type="journal article" date="2010" name="Stand. Genomic Sci.">
        <title>Complete genome sequence of Conexibacter woesei type strain (ID131577).</title>
        <authorList>
            <person name="Pukall R."/>
            <person name="Lapidus A."/>
            <person name="Glavina Del Rio T."/>
            <person name="Copeland A."/>
            <person name="Tice H."/>
            <person name="Cheng J.-F."/>
            <person name="Lucas S."/>
            <person name="Chen F."/>
            <person name="Nolan M."/>
            <person name="Bruce D."/>
            <person name="Goodwin L."/>
            <person name="Pitluck S."/>
            <person name="Mavromatis K."/>
            <person name="Ivanova N."/>
            <person name="Ovchinnikova G."/>
            <person name="Pati A."/>
            <person name="Chen A."/>
            <person name="Palaniappan K."/>
            <person name="Land M."/>
            <person name="Hauser L."/>
            <person name="Chang Y.-J."/>
            <person name="Jeffries C.D."/>
            <person name="Chain P."/>
            <person name="Meincke L."/>
            <person name="Sims D."/>
            <person name="Brettin T."/>
            <person name="Detter J.C."/>
            <person name="Rohde M."/>
            <person name="Goeker M."/>
            <person name="Bristow J."/>
            <person name="Eisen J.A."/>
            <person name="Markowitz V."/>
            <person name="Kyrpides N.C."/>
            <person name="Klenk H.-P."/>
            <person name="Hugenholtz P."/>
        </authorList>
    </citation>
    <scope>NUCLEOTIDE SEQUENCE [LARGE SCALE GENOMIC DNA]</scope>
    <source>
        <strain evidence="4">DSM 14684 / CIP 108061 / JCM 11494 / NBRC 100937 / ID131577</strain>
    </source>
</reference>
<protein>
    <recommendedName>
        <fullName evidence="5">Acetyl-CoA carboxylase, biotin carboxylase</fullName>
    </recommendedName>
</protein>
<evidence type="ECO:0000313" key="3">
    <source>
        <dbReference type="EMBL" id="ADB50364.1"/>
    </source>
</evidence>
<dbReference type="GO" id="GO:0005975">
    <property type="term" value="P:carbohydrate metabolic process"/>
    <property type="evidence" value="ECO:0007669"/>
    <property type="project" value="InterPro"/>
</dbReference>
<dbReference type="HOGENOM" id="CLU_008033_2_0_11"/>
<dbReference type="RefSeq" id="WP_012933415.1">
    <property type="nucleotide sequence ID" value="NC_013739.1"/>
</dbReference>
<dbReference type="eggNOG" id="COG3533">
    <property type="taxonomic scope" value="Bacteria"/>
</dbReference>
<evidence type="ECO:0000259" key="2">
    <source>
        <dbReference type="Pfam" id="PF20736"/>
    </source>
</evidence>
<keyword evidence="4" id="KW-1185">Reference proteome</keyword>
<dbReference type="InterPro" id="IPR008928">
    <property type="entry name" value="6-hairpin_glycosidase_sf"/>
</dbReference>
<dbReference type="SUPFAM" id="SSF48208">
    <property type="entry name" value="Six-hairpin glycosidases"/>
    <property type="match status" value="1"/>
</dbReference>
<gene>
    <name evidence="3" type="ordered locus">Cwoe_1938</name>
</gene>
<dbReference type="STRING" id="469383.Cwoe_1938"/>
<dbReference type="Gene3D" id="2.60.120.260">
    <property type="entry name" value="Galactose-binding domain-like"/>
    <property type="match status" value="1"/>
</dbReference>
<dbReference type="PANTHER" id="PTHR31151">
    <property type="entry name" value="PROLINE-TRNA LIGASE (DUF1680)"/>
    <property type="match status" value="1"/>
</dbReference>
<dbReference type="PANTHER" id="PTHR31151:SF0">
    <property type="entry name" value="PROLINE-TRNA LIGASE (DUF1680)"/>
    <property type="match status" value="1"/>
</dbReference>
<dbReference type="EMBL" id="CP001854">
    <property type="protein sequence ID" value="ADB50364.1"/>
    <property type="molecule type" value="Genomic_DNA"/>
</dbReference>
<dbReference type="OrthoDB" id="9757939at2"/>
<feature type="domain" description="Non-reducing end beta-L-arabinofuranosidase-like GH127 catalytic" evidence="1">
    <location>
        <begin position="23"/>
        <end position="379"/>
    </location>
</feature>